<evidence type="ECO:0000259" key="9">
    <source>
        <dbReference type="PROSITE" id="PS50011"/>
    </source>
</evidence>
<keyword evidence="5" id="KW-0418">Kinase</keyword>
<keyword evidence="11" id="KW-1185">Reference proteome</keyword>
<name>A0A101T294_9ACTN</name>
<keyword evidence="6 7" id="KW-0067">ATP-binding</keyword>
<dbReference type="Gene3D" id="1.10.510.10">
    <property type="entry name" value="Transferase(Phosphotransferase) domain 1"/>
    <property type="match status" value="1"/>
</dbReference>
<feature type="domain" description="Protein kinase" evidence="9">
    <location>
        <begin position="19"/>
        <end position="266"/>
    </location>
</feature>
<dbReference type="PANTHER" id="PTHR43289">
    <property type="entry name" value="MITOGEN-ACTIVATED PROTEIN KINASE KINASE KINASE 20-RELATED"/>
    <property type="match status" value="1"/>
</dbReference>
<dbReference type="OrthoDB" id="9762169at2"/>
<dbReference type="Gene3D" id="3.30.200.20">
    <property type="entry name" value="Phosphorylase Kinase, domain 1"/>
    <property type="match status" value="1"/>
</dbReference>
<keyword evidence="2" id="KW-0723">Serine/threonine-protein kinase</keyword>
<dbReference type="PANTHER" id="PTHR43289:SF6">
    <property type="entry name" value="SERINE_THREONINE-PROTEIN KINASE NEKL-3"/>
    <property type="match status" value="1"/>
</dbReference>
<evidence type="ECO:0000256" key="4">
    <source>
        <dbReference type="ARBA" id="ARBA00022741"/>
    </source>
</evidence>
<sequence>MSDDSAPKGVNDLVAGGRYRLLERIGSGATGTVWRAHDDLLDREVAVKQPRLPGGPGDEDRRRAAHRLHHEARAAALVDHPSAVAILDVVEEDGQPEAAGDGPPWIVMELIRGESLHETLTRGPLDPAEAARVGLAVLGALRAAHAVGIVHREVKPANVLLGPDGRVGLTGFGLAHTPDPPAAALPGSPDFAAPERRAGRDAGPASDLWSLGALLRTAVADTGPLDPLVRRLLSPDPDGRPDPAQAAAELEAVVAASRARLELESR</sequence>
<evidence type="ECO:0000313" key="11">
    <source>
        <dbReference type="Proteomes" id="UP000052982"/>
    </source>
</evidence>
<evidence type="ECO:0000313" key="10">
    <source>
        <dbReference type="EMBL" id="KUN84453.1"/>
    </source>
</evidence>
<evidence type="ECO:0000256" key="2">
    <source>
        <dbReference type="ARBA" id="ARBA00022527"/>
    </source>
</evidence>
<proteinExistence type="predicted"/>
<feature type="region of interest" description="Disordered" evidence="8">
    <location>
        <begin position="179"/>
        <end position="204"/>
    </location>
</feature>
<dbReference type="GO" id="GO:0004674">
    <property type="term" value="F:protein serine/threonine kinase activity"/>
    <property type="evidence" value="ECO:0007669"/>
    <property type="project" value="UniProtKB-KW"/>
</dbReference>
<dbReference type="Proteomes" id="UP000052982">
    <property type="component" value="Unassembled WGS sequence"/>
</dbReference>
<dbReference type="EMBL" id="LMWW01000017">
    <property type="protein sequence ID" value="KUN84453.1"/>
    <property type="molecule type" value="Genomic_DNA"/>
</dbReference>
<evidence type="ECO:0000256" key="7">
    <source>
        <dbReference type="PROSITE-ProRule" id="PRU10141"/>
    </source>
</evidence>
<evidence type="ECO:0000256" key="3">
    <source>
        <dbReference type="ARBA" id="ARBA00022679"/>
    </source>
</evidence>
<gene>
    <name evidence="10" type="ORF">AQJ64_15040</name>
</gene>
<evidence type="ECO:0000256" key="1">
    <source>
        <dbReference type="ARBA" id="ARBA00012513"/>
    </source>
</evidence>
<evidence type="ECO:0000256" key="8">
    <source>
        <dbReference type="SAM" id="MobiDB-lite"/>
    </source>
</evidence>
<reference evidence="10 11" key="1">
    <citation type="submission" date="2015-10" db="EMBL/GenBank/DDBJ databases">
        <title>Draft genome sequence of Streptomyces griseoruber DSM 40281, type strain for the species Streptomyces griseoruber.</title>
        <authorList>
            <person name="Ruckert C."/>
            <person name="Winkler A."/>
            <person name="Kalinowski J."/>
            <person name="Kampfer P."/>
            <person name="Glaeser S."/>
        </authorList>
    </citation>
    <scope>NUCLEOTIDE SEQUENCE [LARGE SCALE GENOMIC DNA]</scope>
    <source>
        <strain evidence="10 11">DSM 40281</strain>
    </source>
</reference>
<dbReference type="GO" id="GO:0005524">
    <property type="term" value="F:ATP binding"/>
    <property type="evidence" value="ECO:0007669"/>
    <property type="project" value="UniProtKB-UniRule"/>
</dbReference>
<dbReference type="CDD" id="cd14014">
    <property type="entry name" value="STKc_PknB_like"/>
    <property type="match status" value="1"/>
</dbReference>
<dbReference type="AlphaFoldDB" id="A0A101T294"/>
<dbReference type="RefSeq" id="WP_059202691.1">
    <property type="nucleotide sequence ID" value="NZ_JBIRRP010000003.1"/>
</dbReference>
<dbReference type="PROSITE" id="PS00107">
    <property type="entry name" value="PROTEIN_KINASE_ATP"/>
    <property type="match status" value="1"/>
</dbReference>
<dbReference type="EC" id="2.7.11.1" evidence="1"/>
<accession>A0A101T294</accession>
<dbReference type="InterPro" id="IPR017441">
    <property type="entry name" value="Protein_kinase_ATP_BS"/>
</dbReference>
<evidence type="ECO:0000256" key="6">
    <source>
        <dbReference type="ARBA" id="ARBA00022840"/>
    </source>
</evidence>
<feature type="binding site" evidence="7">
    <location>
        <position position="48"/>
    </location>
    <ligand>
        <name>ATP</name>
        <dbReference type="ChEBI" id="CHEBI:30616"/>
    </ligand>
</feature>
<protein>
    <recommendedName>
        <fullName evidence="1">non-specific serine/threonine protein kinase</fullName>
        <ecNumber evidence="1">2.7.11.1</ecNumber>
    </recommendedName>
</protein>
<dbReference type="InterPro" id="IPR000719">
    <property type="entry name" value="Prot_kinase_dom"/>
</dbReference>
<keyword evidence="3" id="KW-0808">Transferase</keyword>
<dbReference type="SUPFAM" id="SSF56112">
    <property type="entry name" value="Protein kinase-like (PK-like)"/>
    <property type="match status" value="1"/>
</dbReference>
<dbReference type="STRING" id="1943.AQJ64_15040"/>
<evidence type="ECO:0000256" key="5">
    <source>
        <dbReference type="ARBA" id="ARBA00022777"/>
    </source>
</evidence>
<keyword evidence="4 7" id="KW-0547">Nucleotide-binding</keyword>
<dbReference type="InterPro" id="IPR011009">
    <property type="entry name" value="Kinase-like_dom_sf"/>
</dbReference>
<dbReference type="Pfam" id="PF00069">
    <property type="entry name" value="Pkinase"/>
    <property type="match status" value="1"/>
</dbReference>
<dbReference type="PROSITE" id="PS50011">
    <property type="entry name" value="PROTEIN_KINASE_DOM"/>
    <property type="match status" value="1"/>
</dbReference>
<organism evidence="10 11">
    <name type="scientific">Streptomyces griseoruber</name>
    <dbReference type="NCBI Taxonomy" id="1943"/>
    <lineage>
        <taxon>Bacteria</taxon>
        <taxon>Bacillati</taxon>
        <taxon>Actinomycetota</taxon>
        <taxon>Actinomycetes</taxon>
        <taxon>Kitasatosporales</taxon>
        <taxon>Streptomycetaceae</taxon>
        <taxon>Streptomyces</taxon>
    </lineage>
</organism>
<comment type="caution">
    <text evidence="10">The sequence shown here is derived from an EMBL/GenBank/DDBJ whole genome shotgun (WGS) entry which is preliminary data.</text>
</comment>